<dbReference type="PIRSF" id="PIRSF010256">
    <property type="entry name" value="CoxE_vWa"/>
    <property type="match status" value="1"/>
</dbReference>
<keyword evidence="3" id="KW-1185">Reference proteome</keyword>
<dbReference type="PANTHER" id="PTHR39338">
    <property type="entry name" value="BLL5662 PROTEIN-RELATED"/>
    <property type="match status" value="1"/>
</dbReference>
<gene>
    <name evidence="2" type="ORF">IV417_04290</name>
</gene>
<sequence length="393" mass="42584">MSRVTKFAARDPGPAARVAGFIAHLRDNGLRLGVAEAELAMAALSHVHSLDPDESRRALRAVCTGCKEEAERFDDLFNSYWMDMGRVRQKVVPSPSANMADNVHSSRDAKGQDAGSAGSATAPDGEGGEADAGGTGKLIATLQSTKARKDLRDLVRPEEIAEAEEIARRIGAALRDSRSRRRIAARRGDRLHFRKTIRASLASGGEPLRLLRKKRPDRSRRITALCDVSGSMTVYSRVFLAFLAGLMRADTSADAYLFHTRLVRITEALRDKDALRAIGRMSLMADGFGGGSKIGPSLMRFAETYARRFVDGRSVVLILSDGYDTEAPELCAAALAKLRKRGCKIIWLNPLKGWTDYAPVAAGMAAALPHLDAFKPANTLADLAALERELAAL</sequence>
<dbReference type="CDD" id="cd00198">
    <property type="entry name" value="vWFA"/>
    <property type="match status" value="1"/>
</dbReference>
<accession>A0AAP2G7K4</accession>
<proteinExistence type="predicted"/>
<dbReference type="RefSeq" id="WP_327792791.1">
    <property type="nucleotide sequence ID" value="NZ_JADQAZ010000001.1"/>
</dbReference>
<evidence type="ECO:0000256" key="1">
    <source>
        <dbReference type="SAM" id="MobiDB-lite"/>
    </source>
</evidence>
<dbReference type="Gene3D" id="3.40.50.410">
    <property type="entry name" value="von Willebrand factor, type A domain"/>
    <property type="match status" value="1"/>
</dbReference>
<dbReference type="EMBL" id="JADQAZ010000001">
    <property type="protein sequence ID" value="MBT0956594.1"/>
    <property type="molecule type" value="Genomic_DNA"/>
</dbReference>
<protein>
    <submittedName>
        <fullName evidence="2">VWA domain-containing protein</fullName>
    </submittedName>
</protein>
<dbReference type="InterPro" id="IPR011195">
    <property type="entry name" value="UCP010256"/>
</dbReference>
<dbReference type="AlphaFoldDB" id="A0AAP2G7K4"/>
<comment type="caution">
    <text evidence="2">The sequence shown here is derived from an EMBL/GenBank/DDBJ whole genome shotgun (WGS) entry which is preliminary data.</text>
</comment>
<dbReference type="InterPro" id="IPR036465">
    <property type="entry name" value="vWFA_dom_sf"/>
</dbReference>
<reference evidence="2 3" key="1">
    <citation type="journal article" date="2021" name="Arch. Microbiol.">
        <title>Harenicola maris gen. nov., sp. nov. isolated from the Sea of Japan shallow sediments.</title>
        <authorList>
            <person name="Romanenko L.A."/>
            <person name="Kurilenko V.V."/>
            <person name="Chernysheva N.Y."/>
            <person name="Tekutyeva L.A."/>
            <person name="Velansky P.V."/>
            <person name="Svetashev V.I."/>
            <person name="Isaeva M.P."/>
        </authorList>
    </citation>
    <scope>NUCLEOTIDE SEQUENCE [LARGE SCALE GENOMIC DNA]</scope>
    <source>
        <strain evidence="2 3">KMM 3653</strain>
    </source>
</reference>
<dbReference type="SUPFAM" id="SSF53300">
    <property type="entry name" value="vWA-like"/>
    <property type="match status" value="1"/>
</dbReference>
<evidence type="ECO:0000313" key="3">
    <source>
        <dbReference type="Proteomes" id="UP001315686"/>
    </source>
</evidence>
<dbReference type="Pfam" id="PF05762">
    <property type="entry name" value="VWA_CoxE"/>
    <property type="match status" value="1"/>
</dbReference>
<evidence type="ECO:0000313" key="2">
    <source>
        <dbReference type="EMBL" id="MBT0956594.1"/>
    </source>
</evidence>
<dbReference type="PANTHER" id="PTHR39338:SF6">
    <property type="entry name" value="BLL5662 PROTEIN"/>
    <property type="match status" value="1"/>
</dbReference>
<dbReference type="InterPro" id="IPR008912">
    <property type="entry name" value="Uncharacterised_CoxE"/>
</dbReference>
<name>A0AAP2G7K4_9RHOB</name>
<organism evidence="2 3">
    <name type="scientific">Harenicola maris</name>
    <dbReference type="NCBI Taxonomy" id="2841044"/>
    <lineage>
        <taxon>Bacteria</taxon>
        <taxon>Pseudomonadati</taxon>
        <taxon>Pseudomonadota</taxon>
        <taxon>Alphaproteobacteria</taxon>
        <taxon>Rhodobacterales</taxon>
        <taxon>Paracoccaceae</taxon>
        <taxon>Harenicola</taxon>
    </lineage>
</organism>
<feature type="region of interest" description="Disordered" evidence="1">
    <location>
        <begin position="93"/>
        <end position="134"/>
    </location>
</feature>
<dbReference type="Proteomes" id="UP001315686">
    <property type="component" value="Unassembled WGS sequence"/>
</dbReference>